<name>A0A9Y2B8B7_9SPHN</name>
<accession>A0A9Y2B8B7</accession>
<dbReference type="EMBL" id="CP127221">
    <property type="protein sequence ID" value="WIW95851.1"/>
    <property type="molecule type" value="Genomic_DNA"/>
</dbReference>
<sequence>MRQGILAAAGVGAMLIAAPALAGADNQTSQSNVTYEDLDLSTEAGQKELDQRITIAARKTCGLGRDTTGTRTVSRDQRRCIASA</sequence>
<organism evidence="2 3">
    <name type="scientific">Altererythrobacter rubellus</name>
    <dbReference type="NCBI Taxonomy" id="2173831"/>
    <lineage>
        <taxon>Bacteria</taxon>
        <taxon>Pseudomonadati</taxon>
        <taxon>Pseudomonadota</taxon>
        <taxon>Alphaproteobacteria</taxon>
        <taxon>Sphingomonadales</taxon>
        <taxon>Erythrobacteraceae</taxon>
        <taxon>Altererythrobacter</taxon>
    </lineage>
</organism>
<evidence type="ECO:0000313" key="3">
    <source>
        <dbReference type="Proteomes" id="UP001231445"/>
    </source>
</evidence>
<feature type="signal peptide" evidence="1">
    <location>
        <begin position="1"/>
        <end position="22"/>
    </location>
</feature>
<dbReference type="InterPro" id="IPR030972">
    <property type="entry name" value="UrcA_uranyl"/>
</dbReference>
<dbReference type="AlphaFoldDB" id="A0A9Y2B8B7"/>
<evidence type="ECO:0000256" key="1">
    <source>
        <dbReference type="SAM" id="SignalP"/>
    </source>
</evidence>
<dbReference type="KEGG" id="arue:QQX03_01730"/>
<feature type="chain" id="PRO_5040975820" evidence="1">
    <location>
        <begin position="23"/>
        <end position="84"/>
    </location>
</feature>
<keyword evidence="1" id="KW-0732">Signal</keyword>
<dbReference type="RefSeq" id="WP_285976163.1">
    <property type="nucleotide sequence ID" value="NZ_CP127221.1"/>
</dbReference>
<protein>
    <submittedName>
        <fullName evidence="2">UrcA family protein</fullName>
    </submittedName>
</protein>
<dbReference type="Proteomes" id="UP001231445">
    <property type="component" value="Chromosome"/>
</dbReference>
<reference evidence="2 3" key="1">
    <citation type="submission" date="2023-06" db="EMBL/GenBank/DDBJ databases">
        <title>Altererythrobacter rubellus NBRC 112769 genome.</title>
        <authorList>
            <person name="Zhang K."/>
        </authorList>
    </citation>
    <scope>NUCLEOTIDE SEQUENCE [LARGE SCALE GENOMIC DNA]</scope>
    <source>
        <strain evidence="2 3">NBRC 112769</strain>
    </source>
</reference>
<evidence type="ECO:0000313" key="2">
    <source>
        <dbReference type="EMBL" id="WIW95851.1"/>
    </source>
</evidence>
<dbReference type="NCBIfam" id="TIGR04433">
    <property type="entry name" value="UrcA_uranyl"/>
    <property type="match status" value="1"/>
</dbReference>
<keyword evidence="3" id="KW-1185">Reference proteome</keyword>
<proteinExistence type="predicted"/>
<gene>
    <name evidence="2" type="ORF">QQX03_01730</name>
</gene>